<keyword evidence="3" id="KW-0547">Nucleotide-binding</keyword>
<dbReference type="EMBL" id="JANFNG010000007">
    <property type="protein sequence ID" value="MCQ4081255.1"/>
    <property type="molecule type" value="Genomic_DNA"/>
</dbReference>
<evidence type="ECO:0000256" key="2">
    <source>
        <dbReference type="ARBA" id="ARBA00022679"/>
    </source>
</evidence>
<name>A0ABT1PUA3_9ACTN</name>
<dbReference type="InterPro" id="IPR000719">
    <property type="entry name" value="Prot_kinase_dom"/>
</dbReference>
<dbReference type="Pfam" id="PF00069">
    <property type="entry name" value="Pkinase"/>
    <property type="match status" value="1"/>
</dbReference>
<dbReference type="PROSITE" id="PS00109">
    <property type="entry name" value="PROTEIN_KINASE_TYR"/>
    <property type="match status" value="1"/>
</dbReference>
<sequence length="551" mass="57287">MDRTPGWGRNDMGGAGSLGGDRSFGGGAGVGGPGGTGGGAWAERADYGTGSSGGGGYAGLAAEADGLSGRLPEGFQLLRRAGTGRHSSVLLCREDATGQEVALKVLNLTVEDEGLRLAAHSELLSAGAAAKHPCSVVVEDAGFTPDNRPYLVEQFCQGGNAQSRLNNSGPFPVDEAIVIGIRLALSLSSAHRRGVLHLDVRPSNVLFNEAGDALLADHGIARIIQRSAPQLGALFDPMYAAREMFGWEKPGPSADIYSLGATLYALLNGLPAYAEAGSTSWSALYNEVLRGEFPPPNRHDVPPQLFDLITRMMSVNPEGRPPLNEVHRVLRMMLPAGYAARVPALDPEPEPEPMLPGWDPADDITPEEQAEAERIGAEAEAEAQRRRRMWIVSGTVLVLFAAAATGITWYLQQNKASKANAHASASPSASASASGSSALPALPAQGKSVPQSELAALMPQDVTARKVNGTVQVTWKAPKSLQSVVAYAAQAAIGTQGGQLKETSPANPEAVFTAAEDVQSGDCYVAASVVKAANGQLEYAAAPEICNVSGG</sequence>
<keyword evidence="7" id="KW-1133">Transmembrane helix</keyword>
<dbReference type="SUPFAM" id="SSF56112">
    <property type="entry name" value="Protein kinase-like (PK-like)"/>
    <property type="match status" value="1"/>
</dbReference>
<dbReference type="GO" id="GO:0004674">
    <property type="term" value="F:protein serine/threonine kinase activity"/>
    <property type="evidence" value="ECO:0007669"/>
    <property type="project" value="UniProtKB-KW"/>
</dbReference>
<protein>
    <recommendedName>
        <fullName evidence="1">non-specific serine/threonine protein kinase</fullName>
        <ecNumber evidence="1">2.7.11.1</ecNumber>
    </recommendedName>
</protein>
<proteinExistence type="predicted"/>
<feature type="region of interest" description="Disordered" evidence="6">
    <location>
        <begin position="426"/>
        <end position="445"/>
    </location>
</feature>
<keyword evidence="5" id="KW-0067">ATP-binding</keyword>
<dbReference type="Proteomes" id="UP001057702">
    <property type="component" value="Unassembled WGS sequence"/>
</dbReference>
<feature type="transmembrane region" description="Helical" evidence="7">
    <location>
        <begin position="390"/>
        <end position="411"/>
    </location>
</feature>
<feature type="compositionally biased region" description="Low complexity" evidence="6">
    <location>
        <begin position="426"/>
        <end position="444"/>
    </location>
</feature>
<evidence type="ECO:0000256" key="7">
    <source>
        <dbReference type="SAM" id="Phobius"/>
    </source>
</evidence>
<evidence type="ECO:0000313" key="10">
    <source>
        <dbReference type="Proteomes" id="UP001057702"/>
    </source>
</evidence>
<evidence type="ECO:0000256" key="3">
    <source>
        <dbReference type="ARBA" id="ARBA00022741"/>
    </source>
</evidence>
<reference evidence="9" key="1">
    <citation type="submission" date="2022-06" db="EMBL/GenBank/DDBJ databases">
        <title>Draft genome sequence of Streptomyces sp. RB6PN25 isolated from peat swamp forest in Thailand.</title>
        <authorList>
            <person name="Duangmal K."/>
            <person name="Klaysubun C."/>
        </authorList>
    </citation>
    <scope>NUCLEOTIDE SEQUENCE</scope>
    <source>
        <strain evidence="9">RB6PN25</strain>
    </source>
</reference>
<feature type="domain" description="Protein kinase" evidence="8">
    <location>
        <begin position="75"/>
        <end position="330"/>
    </location>
</feature>
<evidence type="ECO:0000313" key="9">
    <source>
        <dbReference type="EMBL" id="MCQ4081255.1"/>
    </source>
</evidence>
<keyword evidence="7" id="KW-0812">Transmembrane</keyword>
<keyword evidence="9" id="KW-0723">Serine/threonine-protein kinase</keyword>
<organism evidence="9 10">
    <name type="scientific">Streptomyces humicola</name>
    <dbReference type="NCBI Taxonomy" id="2953240"/>
    <lineage>
        <taxon>Bacteria</taxon>
        <taxon>Bacillati</taxon>
        <taxon>Actinomycetota</taxon>
        <taxon>Actinomycetes</taxon>
        <taxon>Kitasatosporales</taxon>
        <taxon>Streptomycetaceae</taxon>
        <taxon>Streptomyces</taxon>
    </lineage>
</organism>
<dbReference type="EC" id="2.7.11.1" evidence="1"/>
<evidence type="ECO:0000259" key="8">
    <source>
        <dbReference type="PROSITE" id="PS50011"/>
    </source>
</evidence>
<feature type="compositionally biased region" description="Gly residues" evidence="6">
    <location>
        <begin position="11"/>
        <end position="37"/>
    </location>
</feature>
<dbReference type="RefSeq" id="WP_255920167.1">
    <property type="nucleotide sequence ID" value="NZ_JANFNG010000007.1"/>
</dbReference>
<dbReference type="Gene3D" id="1.10.510.10">
    <property type="entry name" value="Transferase(Phosphotransferase) domain 1"/>
    <property type="match status" value="1"/>
</dbReference>
<keyword evidence="10" id="KW-1185">Reference proteome</keyword>
<evidence type="ECO:0000256" key="4">
    <source>
        <dbReference type="ARBA" id="ARBA00022777"/>
    </source>
</evidence>
<evidence type="ECO:0000256" key="5">
    <source>
        <dbReference type="ARBA" id="ARBA00022840"/>
    </source>
</evidence>
<dbReference type="CDD" id="cd14014">
    <property type="entry name" value="STKc_PknB_like"/>
    <property type="match status" value="1"/>
</dbReference>
<keyword evidence="7" id="KW-0472">Membrane</keyword>
<feature type="compositionally biased region" description="Acidic residues" evidence="6">
    <location>
        <begin position="360"/>
        <end position="370"/>
    </location>
</feature>
<feature type="region of interest" description="Disordered" evidence="6">
    <location>
        <begin position="1"/>
        <end position="37"/>
    </location>
</feature>
<dbReference type="InterPro" id="IPR008266">
    <property type="entry name" value="Tyr_kinase_AS"/>
</dbReference>
<gene>
    <name evidence="9" type="ORF">NGB36_11750</name>
</gene>
<dbReference type="InterPro" id="IPR011009">
    <property type="entry name" value="Kinase-like_dom_sf"/>
</dbReference>
<feature type="region of interest" description="Disordered" evidence="6">
    <location>
        <begin position="360"/>
        <end position="379"/>
    </location>
</feature>
<evidence type="ECO:0000256" key="6">
    <source>
        <dbReference type="SAM" id="MobiDB-lite"/>
    </source>
</evidence>
<evidence type="ECO:0000256" key="1">
    <source>
        <dbReference type="ARBA" id="ARBA00012513"/>
    </source>
</evidence>
<keyword evidence="2" id="KW-0808">Transferase</keyword>
<dbReference type="InterPro" id="IPR050660">
    <property type="entry name" value="NEK_Ser/Thr_kinase"/>
</dbReference>
<accession>A0ABT1PUA3</accession>
<keyword evidence="4 9" id="KW-0418">Kinase</keyword>
<dbReference type="PROSITE" id="PS50011">
    <property type="entry name" value="PROTEIN_KINASE_DOM"/>
    <property type="match status" value="1"/>
</dbReference>
<dbReference type="PANTHER" id="PTHR43671:SF13">
    <property type="entry name" value="SERINE_THREONINE-PROTEIN KINASE NEK2"/>
    <property type="match status" value="1"/>
</dbReference>
<comment type="caution">
    <text evidence="9">The sequence shown here is derived from an EMBL/GenBank/DDBJ whole genome shotgun (WGS) entry which is preliminary data.</text>
</comment>
<dbReference type="PANTHER" id="PTHR43671">
    <property type="entry name" value="SERINE/THREONINE-PROTEIN KINASE NEK"/>
    <property type="match status" value="1"/>
</dbReference>